<dbReference type="EMBL" id="CAJNOQ010009744">
    <property type="protein sequence ID" value="CAF1232882.1"/>
    <property type="molecule type" value="Genomic_DNA"/>
</dbReference>
<comment type="caution">
    <text evidence="1">The sequence shown here is derived from an EMBL/GenBank/DDBJ whole genome shotgun (WGS) entry which is preliminary data.</text>
</comment>
<keyword evidence="3" id="KW-1185">Reference proteome</keyword>
<dbReference type="AlphaFoldDB" id="A0A814YMF1"/>
<evidence type="ECO:0000313" key="2">
    <source>
        <dbReference type="EMBL" id="CAF3995477.1"/>
    </source>
</evidence>
<reference evidence="1" key="1">
    <citation type="submission" date="2021-02" db="EMBL/GenBank/DDBJ databases">
        <authorList>
            <person name="Nowell W R."/>
        </authorList>
    </citation>
    <scope>NUCLEOTIDE SEQUENCE</scope>
</reference>
<evidence type="ECO:0000313" key="3">
    <source>
        <dbReference type="Proteomes" id="UP000663829"/>
    </source>
</evidence>
<proteinExistence type="predicted"/>
<organism evidence="1 3">
    <name type="scientific">Didymodactylos carnosus</name>
    <dbReference type="NCBI Taxonomy" id="1234261"/>
    <lineage>
        <taxon>Eukaryota</taxon>
        <taxon>Metazoa</taxon>
        <taxon>Spiralia</taxon>
        <taxon>Gnathifera</taxon>
        <taxon>Rotifera</taxon>
        <taxon>Eurotatoria</taxon>
        <taxon>Bdelloidea</taxon>
        <taxon>Philodinida</taxon>
        <taxon>Philodinidae</taxon>
        <taxon>Didymodactylos</taxon>
    </lineage>
</organism>
<dbReference type="Proteomes" id="UP000663829">
    <property type="component" value="Unassembled WGS sequence"/>
</dbReference>
<gene>
    <name evidence="1" type="ORF">GPM918_LOCUS25263</name>
    <name evidence="2" type="ORF">SRO942_LOCUS25268</name>
</gene>
<sequence>VEEMEVSNRNDDGKLSEQSAILRLYNEVDEDNDILNLRQQQANKNRETVRQKQ</sequence>
<protein>
    <submittedName>
        <fullName evidence="1">Uncharacterized protein</fullName>
    </submittedName>
</protein>
<dbReference type="EMBL" id="CAJOBC010009748">
    <property type="protein sequence ID" value="CAF3995477.1"/>
    <property type="molecule type" value="Genomic_DNA"/>
</dbReference>
<dbReference type="Proteomes" id="UP000681722">
    <property type="component" value="Unassembled WGS sequence"/>
</dbReference>
<accession>A0A814YMF1</accession>
<feature type="non-terminal residue" evidence="1">
    <location>
        <position position="1"/>
    </location>
</feature>
<name>A0A814YMF1_9BILA</name>
<evidence type="ECO:0000313" key="1">
    <source>
        <dbReference type="EMBL" id="CAF1232882.1"/>
    </source>
</evidence>